<dbReference type="InterPro" id="IPR005335">
    <property type="entry name" value="Terminase_ssu"/>
</dbReference>
<dbReference type="PANTHER" id="PTHR41328:SF2">
    <property type="entry name" value="TERMINASE SMALL SUBUNIT"/>
    <property type="match status" value="1"/>
</dbReference>
<evidence type="ECO:0000256" key="1">
    <source>
        <dbReference type="ARBA" id="ARBA00022612"/>
    </source>
</evidence>
<dbReference type="InterPro" id="IPR052404">
    <property type="entry name" value="SPP1-like_terminase"/>
</dbReference>
<dbReference type="PANTHER" id="PTHR41328">
    <property type="entry name" value="TERMINASE SMALL SUBUNIT-RELATED"/>
    <property type="match status" value="1"/>
</dbReference>
<dbReference type="Pfam" id="PF03592">
    <property type="entry name" value="Terminase_2"/>
    <property type="match status" value="1"/>
</dbReference>
<comment type="caution">
    <text evidence="4">The sequence shown here is derived from an EMBL/GenBank/DDBJ whole genome shotgun (WGS) entry which is preliminary data.</text>
</comment>
<keyword evidence="2" id="KW-0231">Viral genome packaging</keyword>
<accession>A0A562I054</accession>
<gene>
    <name evidence="4" type="ORF">LX59_02348</name>
</gene>
<proteinExistence type="predicted"/>
<evidence type="ECO:0000313" key="4">
    <source>
        <dbReference type="EMBL" id="TWH64401.1"/>
    </source>
</evidence>
<sequence length="261" mass="29888">MNEPMDYQAQAKAFGISLKELMFVEYFLANGLNATRAYLEAGYRPKNAANASAEASRCVAKHRVKTYLGYRLKQLIGDVEAEKQRLIQTLTFIAFGDVNELVEHRRACCRFCHGEDFRYQYTPDEYRQAEQEAEEQGKDFDPQGGIGFDANKDPNPKCPECFGRGVSQVIFHDTRHLSPAAQALYAGFEHTKVGKKIVLMNKEKAFELLAKIHKLFDDAPKVTLALDVEALEQRFTERMRRAHERTQALRQERGLTQDEPY</sequence>
<keyword evidence="5" id="KW-1185">Reference proteome</keyword>
<evidence type="ECO:0000256" key="3">
    <source>
        <dbReference type="SAM" id="MobiDB-lite"/>
    </source>
</evidence>
<name>A0A562I054_9GAMM</name>
<evidence type="ECO:0000313" key="5">
    <source>
        <dbReference type="Proteomes" id="UP000319627"/>
    </source>
</evidence>
<dbReference type="GO" id="GO:0051276">
    <property type="term" value="P:chromosome organization"/>
    <property type="evidence" value="ECO:0007669"/>
    <property type="project" value="InterPro"/>
</dbReference>
<feature type="region of interest" description="Disordered" evidence="3">
    <location>
        <begin position="242"/>
        <end position="261"/>
    </location>
</feature>
<keyword evidence="1" id="KW-1188">Viral release from host cell</keyword>
<dbReference type="AlphaFoldDB" id="A0A562I054"/>
<dbReference type="RefSeq" id="WP_170234368.1">
    <property type="nucleotide sequence ID" value="NZ_VLKG01000009.1"/>
</dbReference>
<dbReference type="Proteomes" id="UP000319627">
    <property type="component" value="Unassembled WGS sequence"/>
</dbReference>
<organism evidence="4 5">
    <name type="scientific">Azomonas agilis</name>
    <dbReference type="NCBI Taxonomy" id="116849"/>
    <lineage>
        <taxon>Bacteria</taxon>
        <taxon>Pseudomonadati</taxon>
        <taxon>Pseudomonadota</taxon>
        <taxon>Gammaproteobacteria</taxon>
        <taxon>Pseudomonadales</taxon>
        <taxon>Pseudomonadaceae</taxon>
        <taxon>Azomonas</taxon>
    </lineage>
</organism>
<dbReference type="Gene3D" id="1.10.10.1400">
    <property type="entry name" value="Terminase, small subunit, N-terminal DNA-binding domain, HTH motif"/>
    <property type="match status" value="1"/>
</dbReference>
<dbReference type="InterPro" id="IPR038713">
    <property type="entry name" value="Terminase_Gp1_N_sf"/>
</dbReference>
<dbReference type="EMBL" id="VLKG01000009">
    <property type="protein sequence ID" value="TWH64401.1"/>
    <property type="molecule type" value="Genomic_DNA"/>
</dbReference>
<protein>
    <submittedName>
        <fullName evidence="4">Terminase small subunit</fullName>
    </submittedName>
</protein>
<reference evidence="4 5" key="1">
    <citation type="submission" date="2019-07" db="EMBL/GenBank/DDBJ databases">
        <title>Genomic Encyclopedia of Type Strains, Phase I: the one thousand microbial genomes (KMG-I) project.</title>
        <authorList>
            <person name="Kyrpides N."/>
        </authorList>
    </citation>
    <scope>NUCLEOTIDE SEQUENCE [LARGE SCALE GENOMIC DNA]</scope>
    <source>
        <strain evidence="4 5">DSM 375</strain>
    </source>
</reference>
<evidence type="ECO:0000256" key="2">
    <source>
        <dbReference type="ARBA" id="ARBA00023219"/>
    </source>
</evidence>